<keyword evidence="2" id="KW-1185">Reference proteome</keyword>
<sequence>MMMNAADEEQKRKSAGLGEQSDQLHLDFKPFDAMMLQDQDQDRGFYSDAAHKRPRTSIMSSSCFEMQQVQHPSCLLGDDDGVGGFCVSGMMEDDCSTSGMSCIHQEDRTHQLVFRDLPHPRHLCILMSAFNSSPCLSNSDYCNKCWCYLCEEPAPCAGWGSGLSCTDHCNAAASSWFGTQASQKSIQEQTCHADRQAGNMLSTSARHSSMSGLSHGLYGPSLGAIRLSEDVVHSLDDRLLQEETAETDCFSSCPASLVAARPRIDPSIDSQWFELGFIHIPVEVQQGDTTIEDIVESVDKFSLDLFSNSFGESNPLRLNDGGSAQEGDLYAAYPHSYKSLLEELIQNEAQGQIQVIVTLTSDIDSKQSAVAYIQIFVKRDRGEEPLIMSELLREMFPHDLSLHDYLTEVDEMRQWTETNTDWMSFSGLLKDLESNGYSEAAQPSGLSVPLRPYQLQSLQFMVDAEHREGGLISVNYHRLTPTATRDELMYSASLAHLQQYKEGVVRGGFLCEEMGLGKTIEILALILANPCPTERGNLLASSRGTLVVCQVSVVGQWANEVKSKLAANLSIYMYHGSKRIRDPKKLAKFDIVITTYATLGSDFSKATQATRHGSDFAEQFCPLLSVNWWRVVLDESHTVKDPAPLHSRACARLKADRRWCCTGTPINTSIYDLYGQFLFLKLEPLDNKSTFRRRIGRPYERRCKNDDQTVLLWTLNKMMIRHTKQQKFNGRELLSLPPKTEQDVPVRFTIEERSAYEAVYQRVIAKFEQFRCWGPTVVSKNILQIMSLLLPLRRLCSGGFISNGELATLDKREPHHLESTPDTALTNLTLSAAEPGQQDLEGECGFCFDLMECPTRTPCGHWFCCECVMSAIGLGAPVCPICRATINGDDLYMQQTGTAASITEPPTCRIMGSTSDTSQEDNPIRGVLMESKLKTLLSDLAIIREANDGAKVLIFSQFMQTIAWLKAEFKKQGVNYRFISGDMPMKKRAQAIDAFQKDSPTTVFLLSIRTGAVGITLTAASHVYMLEPCLNPALEEQAVGRCWRMGQERPVVIKRLYIENSVEENILKLLRSRHVPNTRLSGAQDSESSIRTKAGKNGVVDVAGCIRTDKQNLRLNEFEVLFS</sequence>
<dbReference type="Proteomes" id="UP001162992">
    <property type="component" value="Chromosome 21"/>
</dbReference>
<evidence type="ECO:0000313" key="1">
    <source>
        <dbReference type="EMBL" id="KAJ7517355.1"/>
    </source>
</evidence>
<organism evidence="1 2">
    <name type="scientific">Diphasiastrum complanatum</name>
    <name type="common">Issler's clubmoss</name>
    <name type="synonym">Lycopodium complanatum</name>
    <dbReference type="NCBI Taxonomy" id="34168"/>
    <lineage>
        <taxon>Eukaryota</taxon>
        <taxon>Viridiplantae</taxon>
        <taxon>Streptophyta</taxon>
        <taxon>Embryophyta</taxon>
        <taxon>Tracheophyta</taxon>
        <taxon>Lycopodiopsida</taxon>
        <taxon>Lycopodiales</taxon>
        <taxon>Lycopodiaceae</taxon>
        <taxon>Lycopodioideae</taxon>
        <taxon>Diphasiastrum</taxon>
    </lineage>
</organism>
<protein>
    <submittedName>
        <fullName evidence="1">Uncharacterized protein</fullName>
    </submittedName>
</protein>
<reference evidence="2" key="1">
    <citation type="journal article" date="2024" name="Proc. Natl. Acad. Sci. U.S.A.">
        <title>Extraordinary preservation of gene collinearity over three hundred million years revealed in homosporous lycophytes.</title>
        <authorList>
            <person name="Li C."/>
            <person name="Wickell D."/>
            <person name="Kuo L.Y."/>
            <person name="Chen X."/>
            <person name="Nie B."/>
            <person name="Liao X."/>
            <person name="Peng D."/>
            <person name="Ji J."/>
            <person name="Jenkins J."/>
            <person name="Williams M."/>
            <person name="Shu S."/>
            <person name="Plott C."/>
            <person name="Barry K."/>
            <person name="Rajasekar S."/>
            <person name="Grimwood J."/>
            <person name="Han X."/>
            <person name="Sun S."/>
            <person name="Hou Z."/>
            <person name="He W."/>
            <person name="Dai G."/>
            <person name="Sun C."/>
            <person name="Schmutz J."/>
            <person name="Leebens-Mack J.H."/>
            <person name="Li F.W."/>
            <person name="Wang L."/>
        </authorList>
    </citation>
    <scope>NUCLEOTIDE SEQUENCE [LARGE SCALE GENOMIC DNA]</scope>
    <source>
        <strain evidence="2">cv. PW_Plant_1</strain>
    </source>
</reference>
<comment type="caution">
    <text evidence="1">The sequence shown here is derived from an EMBL/GenBank/DDBJ whole genome shotgun (WGS) entry which is preliminary data.</text>
</comment>
<gene>
    <name evidence="1" type="ORF">O6H91_21G020400</name>
</gene>
<proteinExistence type="predicted"/>
<name>A0ACC2AIT1_DIPCM</name>
<accession>A0ACC2AIT1</accession>
<evidence type="ECO:0000313" key="2">
    <source>
        <dbReference type="Proteomes" id="UP001162992"/>
    </source>
</evidence>
<dbReference type="EMBL" id="CM055112">
    <property type="protein sequence ID" value="KAJ7517355.1"/>
    <property type="molecule type" value="Genomic_DNA"/>
</dbReference>